<evidence type="ECO:0000256" key="1">
    <source>
        <dbReference type="SAM" id="Phobius"/>
    </source>
</evidence>
<reference evidence="2" key="1">
    <citation type="submission" date="2021-04" db="EMBL/GenBank/DDBJ databases">
        <authorList>
            <person name="Rodrigo-Torres L."/>
            <person name="Arahal R. D."/>
            <person name="Lucena T."/>
        </authorList>
    </citation>
    <scope>NUCLEOTIDE SEQUENCE</scope>
    <source>
        <strain evidence="2">CECT 9275</strain>
    </source>
</reference>
<accession>A0A916NBT5</accession>
<name>A0A916NBT5_9BACT</name>
<feature type="transmembrane region" description="Helical" evidence="1">
    <location>
        <begin position="53"/>
        <end position="72"/>
    </location>
</feature>
<keyword evidence="1" id="KW-0472">Membrane</keyword>
<proteinExistence type="predicted"/>
<comment type="caution">
    <text evidence="2">The sequence shown here is derived from an EMBL/GenBank/DDBJ whole genome shotgun (WGS) entry which is preliminary data.</text>
</comment>
<keyword evidence="1" id="KW-1133">Transmembrane helix</keyword>
<protein>
    <submittedName>
        <fullName evidence="2">Uncharacterized protein</fullName>
    </submittedName>
</protein>
<dbReference type="Proteomes" id="UP000680038">
    <property type="component" value="Unassembled WGS sequence"/>
</dbReference>
<feature type="transmembrane region" description="Helical" evidence="1">
    <location>
        <begin position="84"/>
        <end position="105"/>
    </location>
</feature>
<keyword evidence="3" id="KW-1185">Reference proteome</keyword>
<organism evidence="2 3">
    <name type="scientific">Dyadobacter helix</name>
    <dbReference type="NCBI Taxonomy" id="2822344"/>
    <lineage>
        <taxon>Bacteria</taxon>
        <taxon>Pseudomonadati</taxon>
        <taxon>Bacteroidota</taxon>
        <taxon>Cytophagia</taxon>
        <taxon>Cytophagales</taxon>
        <taxon>Spirosomataceae</taxon>
        <taxon>Dyadobacter</taxon>
    </lineage>
</organism>
<feature type="transmembrane region" description="Helical" evidence="1">
    <location>
        <begin position="117"/>
        <end position="138"/>
    </location>
</feature>
<gene>
    <name evidence="2" type="ORF">DYBT9275_02375</name>
</gene>
<dbReference type="EMBL" id="CAJRAF010000002">
    <property type="protein sequence ID" value="CAG5000057.1"/>
    <property type="molecule type" value="Genomic_DNA"/>
</dbReference>
<evidence type="ECO:0000313" key="2">
    <source>
        <dbReference type="EMBL" id="CAG5000057.1"/>
    </source>
</evidence>
<sequence length="142" mass="16284">MVLADELPPIFQPAVFGHDIPVAITYGEHISRIILFGLMFLMPLRMATVRQKAGLAIYFLGMLLYFSSWLMLICLPDSPWSKSAPGFIAPAFTPLLWLTGIGLAGDRPFFRFPYLQYIYILIMVLFLVCHNLHTWLIYSRIE</sequence>
<keyword evidence="1" id="KW-0812">Transmembrane</keyword>
<evidence type="ECO:0000313" key="3">
    <source>
        <dbReference type="Proteomes" id="UP000680038"/>
    </source>
</evidence>
<feature type="transmembrane region" description="Helical" evidence="1">
    <location>
        <begin position="20"/>
        <end position="41"/>
    </location>
</feature>
<dbReference type="AlphaFoldDB" id="A0A916NBT5"/>